<accession>A0ABW0KRM9</accession>
<keyword evidence="2" id="KW-0812">Transmembrane</keyword>
<feature type="transmembrane region" description="Helical" evidence="2">
    <location>
        <begin position="507"/>
        <end position="526"/>
    </location>
</feature>
<feature type="transmembrane region" description="Helical" evidence="2">
    <location>
        <begin position="285"/>
        <end position="303"/>
    </location>
</feature>
<organism evidence="3 4">
    <name type="scientific">Prosthecobacter fluviatilis</name>
    <dbReference type="NCBI Taxonomy" id="445931"/>
    <lineage>
        <taxon>Bacteria</taxon>
        <taxon>Pseudomonadati</taxon>
        <taxon>Verrucomicrobiota</taxon>
        <taxon>Verrucomicrobiia</taxon>
        <taxon>Verrucomicrobiales</taxon>
        <taxon>Verrucomicrobiaceae</taxon>
        <taxon>Prosthecobacter</taxon>
    </lineage>
</organism>
<proteinExistence type="predicted"/>
<sequence>MSDSPSRVVPGLILAALSLLSAFLLFQVQPIISKFILPWFGGSPGVWTTCMLFFQVVLFAGYAYAHTLTLLPRRWQGILHGMLLGAAIAMLPIAPAETWKPTGAEDPALRILLLLLASVGLPYFVLSSTSPLVQVWFTRTTGGANPWRLYALSNIGSLAALLSYPLFFEVHWDVLEQTTLWAVGFGAFVILSLAGVWMDRTHALKEEAKPTPPVSGAADHPGWLRRILWVLLPALASCVLLSATNHVCQDVAVIPFLWVVPLSLYLVTFIICFEHERWYARISGLWALLALPVLFITCTENLLQKQPFWSKFELWMHNEVEQPLNKLTKFTGHEFHLANISLTPNFVWQLGWSFSAMFLACMLCHGELTRLKPAPRRLTEFYLLMSFGGALGGLFVSLGAPHVFTTFAEWPVSLIMAAAMACFILLRSVLKVRRVGEWVLAILIAFCVGWLAWELHDSGILTWEYIRQRMKQQNAPPEAAVYGALGATVLCLAVILFRIVRRGFMRPALVSITLLGLVFTLVLLLMSDLGFKRDEKLERVRNFYGMLSVTEDYDDSGMKSLELTNGGIIHGMQNLSPGLREEPTSYYGHSTGIGKALDSLKDRPGARIGVVGMGAGTVSCYAKSGQTIRFYDINPDVVRIAKKHFFYLSDAEKRGAKVEIVISDARLALEREPSQQFDVLLLDAFSGDSVPVHLLTREAFDIYDRHMKPDGIIAVHITNTYLILAPVIEKIAAVTGFKTTRIATDADGDDDSTDYILVTRNEAFLTATPPDLLGDETELKHDVRLWTDRYHNLLRILNIPQNIKQE</sequence>
<feature type="transmembrane region" description="Helical" evidence="2">
    <location>
        <begin position="179"/>
        <end position="198"/>
    </location>
</feature>
<gene>
    <name evidence="3" type="ORF">ACFQDI_13580</name>
</gene>
<keyword evidence="1" id="KW-0620">Polyamine biosynthesis</keyword>
<evidence type="ECO:0000256" key="1">
    <source>
        <dbReference type="ARBA" id="ARBA00023115"/>
    </source>
</evidence>
<feature type="transmembrane region" description="Helical" evidence="2">
    <location>
        <begin position="46"/>
        <end position="65"/>
    </location>
</feature>
<evidence type="ECO:0000313" key="4">
    <source>
        <dbReference type="Proteomes" id="UP001596052"/>
    </source>
</evidence>
<feature type="transmembrane region" description="Helical" evidence="2">
    <location>
        <begin position="227"/>
        <end position="247"/>
    </location>
</feature>
<dbReference type="Proteomes" id="UP001596052">
    <property type="component" value="Unassembled WGS sequence"/>
</dbReference>
<feature type="transmembrane region" description="Helical" evidence="2">
    <location>
        <begin position="147"/>
        <end position="167"/>
    </location>
</feature>
<feature type="transmembrane region" description="Helical" evidence="2">
    <location>
        <begin position="435"/>
        <end position="453"/>
    </location>
</feature>
<keyword evidence="2" id="KW-1133">Transmembrane helix</keyword>
<keyword evidence="4" id="KW-1185">Reference proteome</keyword>
<dbReference type="SUPFAM" id="SSF53335">
    <property type="entry name" value="S-adenosyl-L-methionine-dependent methyltransferases"/>
    <property type="match status" value="1"/>
</dbReference>
<dbReference type="PANTHER" id="PTHR43317:SF1">
    <property type="entry name" value="THERMOSPERMINE SYNTHASE ACAULIS5"/>
    <property type="match status" value="1"/>
</dbReference>
<protein>
    <submittedName>
        <fullName evidence="3">Spermidine synthase</fullName>
    </submittedName>
</protein>
<evidence type="ECO:0000313" key="3">
    <source>
        <dbReference type="EMBL" id="MFC5455890.1"/>
    </source>
</evidence>
<evidence type="ECO:0000256" key="2">
    <source>
        <dbReference type="SAM" id="Phobius"/>
    </source>
</evidence>
<dbReference type="NCBIfam" id="NF037959">
    <property type="entry name" value="MFS_SpdSyn"/>
    <property type="match status" value="1"/>
</dbReference>
<feature type="transmembrane region" description="Helical" evidence="2">
    <location>
        <begin position="346"/>
        <end position="369"/>
    </location>
</feature>
<dbReference type="EMBL" id="JBHSMQ010000004">
    <property type="protein sequence ID" value="MFC5455890.1"/>
    <property type="molecule type" value="Genomic_DNA"/>
</dbReference>
<feature type="transmembrane region" description="Helical" evidence="2">
    <location>
        <begin position="253"/>
        <end position="273"/>
    </location>
</feature>
<dbReference type="CDD" id="cd02440">
    <property type="entry name" value="AdoMet_MTases"/>
    <property type="match status" value="1"/>
</dbReference>
<feature type="transmembrane region" description="Helical" evidence="2">
    <location>
        <begin position="381"/>
        <end position="404"/>
    </location>
</feature>
<dbReference type="InterPro" id="IPR029063">
    <property type="entry name" value="SAM-dependent_MTases_sf"/>
</dbReference>
<dbReference type="PANTHER" id="PTHR43317">
    <property type="entry name" value="THERMOSPERMINE SYNTHASE ACAULIS5"/>
    <property type="match status" value="1"/>
</dbReference>
<reference evidence="4" key="1">
    <citation type="journal article" date="2019" name="Int. J. Syst. Evol. Microbiol.">
        <title>The Global Catalogue of Microorganisms (GCM) 10K type strain sequencing project: providing services to taxonomists for standard genome sequencing and annotation.</title>
        <authorList>
            <consortium name="The Broad Institute Genomics Platform"/>
            <consortium name="The Broad Institute Genome Sequencing Center for Infectious Disease"/>
            <person name="Wu L."/>
            <person name="Ma J."/>
        </authorList>
    </citation>
    <scope>NUCLEOTIDE SEQUENCE [LARGE SCALE GENOMIC DNA]</scope>
    <source>
        <strain evidence="4">CGMCC 4.1469</strain>
    </source>
</reference>
<feature type="transmembrane region" description="Helical" evidence="2">
    <location>
        <begin position="479"/>
        <end position="500"/>
    </location>
</feature>
<comment type="caution">
    <text evidence="3">The sequence shown here is derived from an EMBL/GenBank/DDBJ whole genome shotgun (WGS) entry which is preliminary data.</text>
</comment>
<keyword evidence="2" id="KW-0472">Membrane</keyword>
<dbReference type="Gene3D" id="3.40.50.150">
    <property type="entry name" value="Vaccinia Virus protein VP39"/>
    <property type="match status" value="1"/>
</dbReference>
<feature type="transmembrane region" description="Helical" evidence="2">
    <location>
        <begin position="77"/>
        <end position="96"/>
    </location>
</feature>
<feature type="transmembrane region" description="Helical" evidence="2">
    <location>
        <begin position="108"/>
        <end position="126"/>
    </location>
</feature>
<name>A0ABW0KRM9_9BACT</name>
<dbReference type="RefSeq" id="WP_377167442.1">
    <property type="nucleotide sequence ID" value="NZ_JBHSMQ010000004.1"/>
</dbReference>
<feature type="transmembrane region" description="Helical" evidence="2">
    <location>
        <begin position="410"/>
        <end position="430"/>
    </location>
</feature>